<reference evidence="2 3" key="1">
    <citation type="submission" date="2024-02" db="EMBL/GenBank/DDBJ databases">
        <title>First draft genome assembly of two strains of Seiridium cardinale.</title>
        <authorList>
            <person name="Emiliani G."/>
            <person name="Scali E."/>
        </authorList>
    </citation>
    <scope>NUCLEOTIDE SEQUENCE [LARGE SCALE GENOMIC DNA]</scope>
    <source>
        <strain evidence="2 3">BM-138-000479</strain>
    </source>
</reference>
<accession>A0ABR2X998</accession>
<keyword evidence="3" id="KW-1185">Reference proteome</keyword>
<evidence type="ECO:0000313" key="2">
    <source>
        <dbReference type="EMBL" id="KAK9770356.1"/>
    </source>
</evidence>
<dbReference type="Pfam" id="PF06985">
    <property type="entry name" value="HET"/>
    <property type="match status" value="1"/>
</dbReference>
<dbReference type="Proteomes" id="UP001465668">
    <property type="component" value="Unassembled WGS sequence"/>
</dbReference>
<dbReference type="EMBL" id="JARVKM010000094">
    <property type="protein sequence ID" value="KAK9770356.1"/>
    <property type="molecule type" value="Genomic_DNA"/>
</dbReference>
<dbReference type="PANTHER" id="PTHR33112">
    <property type="entry name" value="DOMAIN PROTEIN, PUTATIVE-RELATED"/>
    <property type="match status" value="1"/>
</dbReference>
<protein>
    <submittedName>
        <fullName evidence="2">HET-domain-containing protein</fullName>
    </submittedName>
</protein>
<dbReference type="PANTHER" id="PTHR33112:SF16">
    <property type="entry name" value="HETEROKARYON INCOMPATIBILITY DOMAIN-CONTAINING PROTEIN"/>
    <property type="match status" value="1"/>
</dbReference>
<gene>
    <name evidence="2" type="ORF">SCAR479_12925</name>
</gene>
<comment type="caution">
    <text evidence="2">The sequence shown here is derived from an EMBL/GenBank/DDBJ whole genome shotgun (WGS) entry which is preliminary data.</text>
</comment>
<evidence type="ECO:0000313" key="3">
    <source>
        <dbReference type="Proteomes" id="UP001465668"/>
    </source>
</evidence>
<proteinExistence type="predicted"/>
<sequence>MLTYKDSVALRQWQIIGRSVTTTPDIPLARQWLRDCLESHCLCPKTLKSRPPPRILDLAPPGGAAGDLRLLTDVTSFDQYAALSHCWGNSQPLKLTRKSYEEFQRNISFDCLPKTFQDAVTTTRDLDLRYLWIDSLCILQDSIQDWEEQCAEMKRIYKDAFITIAGAAASNCESGFLHDRSVGSSTTLQVSHRGVSDEIVLTHRDMDEFTGIDLPEQDSPLHKRAWVFQERLLSSRILYFGTKRMYFECFTNARIENCHHPIRWADDEIDIVVKTPLNQLSTHSARRRYWSTLVVAYSQMKLTKISDKLPALSGLASDFQQLTKSRYLAGIWQEDMPDALAWHVPFYDDTPPSRLALSSDCIASSSDYIAPSWSWASVRFEVVNIYSNLCHGDLRVIDAEVRSASHDPFGTVESGWVKLYGKIRTFSVRRFPDVSISGRRTLYVQLGNSQNPFLATYFPDDPYAITASEFELSALYLGTDSKRIDVAMGVQRVDEKGNIYKRVGLVHNDRHIFGYNRNFEDTFRDTSPTLLHLI</sequence>
<name>A0ABR2X998_9PEZI</name>
<evidence type="ECO:0000259" key="1">
    <source>
        <dbReference type="Pfam" id="PF06985"/>
    </source>
</evidence>
<organism evidence="2 3">
    <name type="scientific">Seiridium cardinale</name>
    <dbReference type="NCBI Taxonomy" id="138064"/>
    <lineage>
        <taxon>Eukaryota</taxon>
        <taxon>Fungi</taxon>
        <taxon>Dikarya</taxon>
        <taxon>Ascomycota</taxon>
        <taxon>Pezizomycotina</taxon>
        <taxon>Sordariomycetes</taxon>
        <taxon>Xylariomycetidae</taxon>
        <taxon>Amphisphaeriales</taxon>
        <taxon>Sporocadaceae</taxon>
        <taxon>Seiridium</taxon>
    </lineage>
</organism>
<feature type="domain" description="Heterokaryon incompatibility" evidence="1">
    <location>
        <begin position="80"/>
        <end position="230"/>
    </location>
</feature>
<dbReference type="InterPro" id="IPR010730">
    <property type="entry name" value="HET"/>
</dbReference>